<gene>
    <name evidence="3" type="ORF">GCM10009762_13530</name>
</gene>
<comment type="caution">
    <text evidence="3">The sequence shown here is derived from an EMBL/GenBank/DDBJ whole genome shotgun (WGS) entry which is preliminary data.</text>
</comment>
<evidence type="ECO:0000313" key="3">
    <source>
        <dbReference type="EMBL" id="GAA1541375.1"/>
    </source>
</evidence>
<dbReference type="Proteomes" id="UP001501288">
    <property type="component" value="Unassembled WGS sequence"/>
</dbReference>
<protein>
    <submittedName>
        <fullName evidence="3">Tetratricopeptide repeat protein</fullName>
    </submittedName>
</protein>
<evidence type="ECO:0000256" key="2">
    <source>
        <dbReference type="SAM" id="MobiDB-lite"/>
    </source>
</evidence>
<dbReference type="RefSeq" id="WP_346030108.1">
    <property type="nucleotide sequence ID" value="NZ_BAAANV010000035.1"/>
</dbReference>
<name>A0ABN2BHX0_9MICO</name>
<evidence type="ECO:0000256" key="1">
    <source>
        <dbReference type="PROSITE-ProRule" id="PRU00339"/>
    </source>
</evidence>
<feature type="region of interest" description="Disordered" evidence="2">
    <location>
        <begin position="199"/>
        <end position="304"/>
    </location>
</feature>
<dbReference type="InterPro" id="IPR011990">
    <property type="entry name" value="TPR-like_helical_dom_sf"/>
</dbReference>
<dbReference type="SUPFAM" id="SSF48452">
    <property type="entry name" value="TPR-like"/>
    <property type="match status" value="1"/>
</dbReference>
<keyword evidence="4" id="KW-1185">Reference proteome</keyword>
<accession>A0ABN2BHX0</accession>
<feature type="compositionally biased region" description="Basic and acidic residues" evidence="2">
    <location>
        <begin position="199"/>
        <end position="214"/>
    </location>
</feature>
<dbReference type="Gene3D" id="1.25.40.10">
    <property type="entry name" value="Tetratricopeptide repeat domain"/>
    <property type="match status" value="1"/>
</dbReference>
<feature type="compositionally biased region" description="Basic and acidic residues" evidence="2">
    <location>
        <begin position="287"/>
        <end position="304"/>
    </location>
</feature>
<evidence type="ECO:0000313" key="4">
    <source>
        <dbReference type="Proteomes" id="UP001501288"/>
    </source>
</evidence>
<feature type="repeat" description="TPR" evidence="1">
    <location>
        <begin position="63"/>
        <end position="96"/>
    </location>
</feature>
<organism evidence="3 4">
    <name type="scientific">Dermacoccus barathri</name>
    <dbReference type="NCBI Taxonomy" id="322601"/>
    <lineage>
        <taxon>Bacteria</taxon>
        <taxon>Bacillati</taxon>
        <taxon>Actinomycetota</taxon>
        <taxon>Actinomycetes</taxon>
        <taxon>Micrococcales</taxon>
        <taxon>Dermacoccaceae</taxon>
        <taxon>Dermacoccus</taxon>
    </lineage>
</organism>
<sequence length="304" mass="33305">MLPEEITGYELDKSVRQQLRTLSKDNAEGVARHLVAAAELLEENPEKALDHAQHAVSRAGRVPAAREALGLVLYRTGEYAEALREFRTARRLSGSDHLLPYMVDCERGLGRYERALELANSPEAQRLPEADNIELAIVVSGVRRDMGQARAAVVGLRLPALQKATTQPWAARLFYAYADALMDLGESDEAREWFVKADEADRDGETDAGDRIDQIDGFELTDLTPEDEDEQDPRLAEIDLSEYGAVQPQRPEATSVEPSEASVDGAANERAVSDDIIESAAPEAESSGERTVPRATFDDGSSRG</sequence>
<proteinExistence type="predicted"/>
<dbReference type="PROSITE" id="PS50005">
    <property type="entry name" value="TPR"/>
    <property type="match status" value="1"/>
</dbReference>
<dbReference type="Pfam" id="PF13181">
    <property type="entry name" value="TPR_8"/>
    <property type="match status" value="1"/>
</dbReference>
<dbReference type="InterPro" id="IPR019734">
    <property type="entry name" value="TPR_rpt"/>
</dbReference>
<reference evidence="3 4" key="1">
    <citation type="journal article" date="2019" name="Int. J. Syst. Evol. Microbiol.">
        <title>The Global Catalogue of Microorganisms (GCM) 10K type strain sequencing project: providing services to taxonomists for standard genome sequencing and annotation.</title>
        <authorList>
            <consortium name="The Broad Institute Genomics Platform"/>
            <consortium name="The Broad Institute Genome Sequencing Center for Infectious Disease"/>
            <person name="Wu L."/>
            <person name="Ma J."/>
        </authorList>
    </citation>
    <scope>NUCLEOTIDE SEQUENCE [LARGE SCALE GENOMIC DNA]</scope>
    <source>
        <strain evidence="3 4">JCM 14588</strain>
    </source>
</reference>
<dbReference type="EMBL" id="BAAANV010000035">
    <property type="protein sequence ID" value="GAA1541375.1"/>
    <property type="molecule type" value="Genomic_DNA"/>
</dbReference>
<keyword evidence="1" id="KW-0802">TPR repeat</keyword>